<feature type="transmembrane region" description="Helical" evidence="1">
    <location>
        <begin position="14"/>
        <end position="34"/>
    </location>
</feature>
<gene>
    <name evidence="2" type="ORF">SAMN04488579_103145</name>
</gene>
<keyword evidence="1" id="KW-0812">Transmembrane</keyword>
<evidence type="ECO:0000256" key="1">
    <source>
        <dbReference type="SAM" id="Phobius"/>
    </source>
</evidence>
<sequence>MEKQPQGQRIERRVSLFLSCLLVLSMLGAAHLILNDHHHCTGADCPVCHTISACQNLLSGGDGLAGQAVALVFGCILFHGIFLFRGDRRSGDTPVSLKVKLLN</sequence>
<keyword evidence="1" id="KW-1133">Transmembrane helix</keyword>
<protein>
    <submittedName>
        <fullName evidence="2">Uncharacterized protein</fullName>
    </submittedName>
</protein>
<reference evidence="3" key="1">
    <citation type="submission" date="2016-10" db="EMBL/GenBank/DDBJ databases">
        <authorList>
            <person name="Varghese N."/>
            <person name="Submissions S."/>
        </authorList>
    </citation>
    <scope>NUCLEOTIDE SEQUENCE [LARGE SCALE GENOMIC DNA]</scope>
    <source>
        <strain evidence="3">VPI 5359</strain>
    </source>
</reference>
<keyword evidence="3" id="KW-1185">Reference proteome</keyword>
<evidence type="ECO:0000313" key="3">
    <source>
        <dbReference type="Proteomes" id="UP000199652"/>
    </source>
</evidence>
<dbReference type="STRING" id="1528.SAMN04488579_103145"/>
<dbReference type="EMBL" id="FNOU01000003">
    <property type="protein sequence ID" value="SDX54912.1"/>
    <property type="molecule type" value="Genomic_DNA"/>
</dbReference>
<evidence type="ECO:0000313" key="2">
    <source>
        <dbReference type="EMBL" id="SDX54912.1"/>
    </source>
</evidence>
<accession>A0A1H3CKY7</accession>
<dbReference type="AlphaFoldDB" id="A0A1H3CKY7"/>
<name>A0A1H3CKY7_EUBBA</name>
<dbReference type="RefSeq" id="WP_090243440.1">
    <property type="nucleotide sequence ID" value="NZ_FNOU01000003.1"/>
</dbReference>
<organism evidence="2 3">
    <name type="scientific">Eubacterium barkeri</name>
    <name type="common">Clostridium barkeri</name>
    <dbReference type="NCBI Taxonomy" id="1528"/>
    <lineage>
        <taxon>Bacteria</taxon>
        <taxon>Bacillati</taxon>
        <taxon>Bacillota</taxon>
        <taxon>Clostridia</taxon>
        <taxon>Eubacteriales</taxon>
        <taxon>Eubacteriaceae</taxon>
        <taxon>Eubacterium</taxon>
    </lineage>
</organism>
<dbReference type="Proteomes" id="UP000199652">
    <property type="component" value="Unassembled WGS sequence"/>
</dbReference>
<dbReference type="OrthoDB" id="1863318at2"/>
<proteinExistence type="predicted"/>
<feature type="transmembrane region" description="Helical" evidence="1">
    <location>
        <begin position="64"/>
        <end position="84"/>
    </location>
</feature>
<keyword evidence="1" id="KW-0472">Membrane</keyword>